<evidence type="ECO:0000313" key="3">
    <source>
        <dbReference type="EMBL" id="MCO6047926.1"/>
    </source>
</evidence>
<reference evidence="3" key="1">
    <citation type="submission" date="2022-06" db="EMBL/GenBank/DDBJ databases">
        <title>Aeoliella straminimaris, a novel planctomycete from sediments.</title>
        <authorList>
            <person name="Vitorino I.R."/>
            <person name="Lage O.M."/>
        </authorList>
    </citation>
    <scope>NUCLEOTIDE SEQUENCE</scope>
    <source>
        <strain evidence="3">ICT_H6.2</strain>
    </source>
</reference>
<dbReference type="InterPro" id="IPR013783">
    <property type="entry name" value="Ig-like_fold"/>
</dbReference>
<dbReference type="NCBIfam" id="TIGR02226">
    <property type="entry name" value="two_anch"/>
    <property type="match status" value="1"/>
</dbReference>
<feature type="transmembrane region" description="Helical" evidence="1">
    <location>
        <begin position="57"/>
        <end position="75"/>
    </location>
</feature>
<organism evidence="3 4">
    <name type="scientific">Aeoliella straminimaris</name>
    <dbReference type="NCBI Taxonomy" id="2954799"/>
    <lineage>
        <taxon>Bacteria</taxon>
        <taxon>Pseudomonadati</taxon>
        <taxon>Planctomycetota</taxon>
        <taxon>Planctomycetia</taxon>
        <taxon>Pirellulales</taxon>
        <taxon>Lacipirellulaceae</taxon>
        <taxon>Aeoliella</taxon>
    </lineage>
</organism>
<dbReference type="Proteomes" id="UP001155241">
    <property type="component" value="Unassembled WGS sequence"/>
</dbReference>
<keyword evidence="1" id="KW-0472">Membrane</keyword>
<dbReference type="InterPro" id="IPR024163">
    <property type="entry name" value="Aerotolerance_reg_N"/>
</dbReference>
<dbReference type="InterPro" id="IPR029062">
    <property type="entry name" value="Class_I_gatase-like"/>
</dbReference>
<sequence length="737" mass="80071">MSFLYPSVFWFGLPLVALPLVIHLLNLRRQRRVPWAAMQFLLESQERSKTWISLQELLLLLLRTAAIALLIVMLARPTARSGWIGRLLNRPVHHLVVLDDSYSTTDRWAETSAWKEGIGAANDIAQAAADQSTASVVSILRFSEAEQGGEDPRPGIFRQQLDDKSRQEFISRMETAQPTDTASGLLPALRRAVELADLQPPDQDLVVHVVSDFRQHDVQQIDAIQEVVDSLKKRSTGLQFIRTVRQPHENLALVSLEPESGVRATGVEMWMRLAVENYGTSTAREVVVELEQDGSPLVSVPVGDIPAGETVDRRFRATFVAGGAHWVAGSIDADAVELDNRYVYATHVPEAQKVLLVDGSPNGWESYYVGTALAPGGPVKSGWAPVVVKASDFAEAGDLSQYAAVALLDVPRLKDEQLAQVAAFVEAGGGLLVTLGETIRRDYYAGTGFASGEGLFPAPPDLPTQWIPETDDTENPAADIRVTDHPAFSVFRGERNSMLGLMRVNYYYSLQRGWRNDKTDDVEAIASLADGTPLVLEKPYGNGKVVMQLTKVSPDEGTLGSWSNFGPNPAFVVLTNELFGYLAYGAAADDVLTVGDALRIPADRAMFAGSGSIQRVGRGTPYQATLSGDPAADQLVIASEPIERAGLYRVRLDRNSGGTEDRFAAVNPAAGEGNLALAADTTLRQKFAGDEFALRYADELSTEANPSESSWTEVLLASLVLALVAEQALAYVCSFHE</sequence>
<keyword evidence="4" id="KW-1185">Reference proteome</keyword>
<name>A0A9X2FJV1_9BACT</name>
<dbReference type="Gene3D" id="3.40.50.880">
    <property type="match status" value="1"/>
</dbReference>
<dbReference type="EMBL" id="JAMXLR010000092">
    <property type="protein sequence ID" value="MCO6047926.1"/>
    <property type="molecule type" value="Genomic_DNA"/>
</dbReference>
<dbReference type="AlphaFoldDB" id="A0A9X2FJV1"/>
<dbReference type="SUPFAM" id="SSF52317">
    <property type="entry name" value="Class I glutamine amidotransferase-like"/>
    <property type="match status" value="1"/>
</dbReference>
<evidence type="ECO:0000313" key="4">
    <source>
        <dbReference type="Proteomes" id="UP001155241"/>
    </source>
</evidence>
<gene>
    <name evidence="3" type="ORF">NG895_28815</name>
</gene>
<dbReference type="PANTHER" id="PTHR37464:SF1">
    <property type="entry name" value="BLL2463 PROTEIN"/>
    <property type="match status" value="1"/>
</dbReference>
<evidence type="ECO:0000259" key="2">
    <source>
        <dbReference type="Pfam" id="PF07584"/>
    </source>
</evidence>
<feature type="transmembrane region" description="Helical" evidence="1">
    <location>
        <begin position="6"/>
        <end position="25"/>
    </location>
</feature>
<dbReference type="InterPro" id="IPR011933">
    <property type="entry name" value="Double_TM_dom"/>
</dbReference>
<dbReference type="CDD" id="cd03143">
    <property type="entry name" value="A4_beta-galactosidase_middle_domain"/>
    <property type="match status" value="1"/>
</dbReference>
<dbReference type="PANTHER" id="PTHR37464">
    <property type="entry name" value="BLL2463 PROTEIN"/>
    <property type="match status" value="1"/>
</dbReference>
<accession>A0A9X2FJV1</accession>
<dbReference type="Pfam" id="PF07584">
    <property type="entry name" value="BatA"/>
    <property type="match status" value="1"/>
</dbReference>
<evidence type="ECO:0000256" key="1">
    <source>
        <dbReference type="SAM" id="Phobius"/>
    </source>
</evidence>
<comment type="caution">
    <text evidence="3">The sequence shown here is derived from an EMBL/GenBank/DDBJ whole genome shotgun (WGS) entry which is preliminary data.</text>
</comment>
<dbReference type="Gene3D" id="2.60.40.10">
    <property type="entry name" value="Immunoglobulins"/>
    <property type="match status" value="1"/>
</dbReference>
<feature type="domain" description="Aerotolerance regulator N-terminal" evidence="2">
    <location>
        <begin position="1"/>
        <end position="77"/>
    </location>
</feature>
<keyword evidence="1" id="KW-0812">Transmembrane</keyword>
<keyword evidence="1" id="KW-1133">Transmembrane helix</keyword>
<protein>
    <submittedName>
        <fullName evidence="3">BatA domain-containing protein</fullName>
    </submittedName>
</protein>
<dbReference type="RefSeq" id="WP_252856032.1">
    <property type="nucleotide sequence ID" value="NZ_JAMXLR010000092.1"/>
</dbReference>
<proteinExistence type="predicted"/>